<name>A0A5C6E4K2_9BACT</name>
<protein>
    <submittedName>
        <fullName evidence="1">Uncharacterized protein</fullName>
    </submittedName>
</protein>
<reference evidence="1 2" key="1">
    <citation type="submission" date="2019-02" db="EMBL/GenBank/DDBJ databases">
        <title>Deep-cultivation of Planctomycetes and their phenomic and genomic characterization uncovers novel biology.</title>
        <authorList>
            <person name="Wiegand S."/>
            <person name="Jogler M."/>
            <person name="Boedeker C."/>
            <person name="Pinto D."/>
            <person name="Vollmers J."/>
            <person name="Rivas-Marin E."/>
            <person name="Kohn T."/>
            <person name="Peeters S.H."/>
            <person name="Heuer A."/>
            <person name="Rast P."/>
            <person name="Oberbeckmann S."/>
            <person name="Bunk B."/>
            <person name="Jeske O."/>
            <person name="Meyerdierks A."/>
            <person name="Storesund J.E."/>
            <person name="Kallscheuer N."/>
            <person name="Luecker S."/>
            <person name="Lage O.M."/>
            <person name="Pohl T."/>
            <person name="Merkel B.J."/>
            <person name="Hornburger P."/>
            <person name="Mueller R.-W."/>
            <person name="Bruemmer F."/>
            <person name="Labrenz M."/>
            <person name="Spormann A.M."/>
            <person name="Op Den Camp H."/>
            <person name="Overmann J."/>
            <person name="Amann R."/>
            <person name="Jetten M.S.M."/>
            <person name="Mascher T."/>
            <person name="Medema M.H."/>
            <person name="Devos D.P."/>
            <person name="Kaster A.-K."/>
            <person name="Ovreas L."/>
            <person name="Rohde M."/>
            <person name="Galperin M.Y."/>
            <person name="Jogler C."/>
        </authorList>
    </citation>
    <scope>NUCLEOTIDE SEQUENCE [LARGE SCALE GENOMIC DNA]</scope>
    <source>
        <strain evidence="1 2">Poly51</strain>
    </source>
</reference>
<dbReference type="EMBL" id="SJPW01000011">
    <property type="protein sequence ID" value="TWU44583.1"/>
    <property type="molecule type" value="Genomic_DNA"/>
</dbReference>
<sequence length="82" mass="9108">MNFTNELMSLSYPLFDSTSSRISDTALLNALVSASIALKSEASSLHVTSICLQFSMLVVLSVTEPARFAWIFAKSFFNRSFF</sequence>
<evidence type="ECO:0000313" key="2">
    <source>
        <dbReference type="Proteomes" id="UP000318288"/>
    </source>
</evidence>
<dbReference type="Proteomes" id="UP000318288">
    <property type="component" value="Unassembled WGS sequence"/>
</dbReference>
<comment type="caution">
    <text evidence="1">The sequence shown here is derived from an EMBL/GenBank/DDBJ whole genome shotgun (WGS) entry which is preliminary data.</text>
</comment>
<accession>A0A5C6E4K2</accession>
<evidence type="ECO:0000313" key="1">
    <source>
        <dbReference type="EMBL" id="TWU44583.1"/>
    </source>
</evidence>
<organism evidence="1 2">
    <name type="scientific">Rubripirellula tenax</name>
    <dbReference type="NCBI Taxonomy" id="2528015"/>
    <lineage>
        <taxon>Bacteria</taxon>
        <taxon>Pseudomonadati</taxon>
        <taxon>Planctomycetota</taxon>
        <taxon>Planctomycetia</taxon>
        <taxon>Pirellulales</taxon>
        <taxon>Pirellulaceae</taxon>
        <taxon>Rubripirellula</taxon>
    </lineage>
</organism>
<gene>
    <name evidence="1" type="ORF">Poly51_60140</name>
</gene>
<proteinExistence type="predicted"/>
<dbReference type="AlphaFoldDB" id="A0A5C6E4K2"/>
<keyword evidence="2" id="KW-1185">Reference proteome</keyword>